<dbReference type="InterPro" id="IPR040086">
    <property type="entry name" value="MJ0683-like"/>
</dbReference>
<gene>
    <name evidence="5" type="ORF">H010_05707</name>
</gene>
<organism evidence="5 6">
    <name type="scientific">Hydrogenophaga taeniospiralis CCUG 15921</name>
    <dbReference type="NCBI Taxonomy" id="1281780"/>
    <lineage>
        <taxon>Bacteria</taxon>
        <taxon>Pseudomonadati</taxon>
        <taxon>Pseudomonadota</taxon>
        <taxon>Betaproteobacteria</taxon>
        <taxon>Burkholderiales</taxon>
        <taxon>Comamonadaceae</taxon>
        <taxon>Hydrogenophaga</taxon>
    </lineage>
</organism>
<dbReference type="RefSeq" id="WP_068172376.1">
    <property type="nucleotide sequence ID" value="NZ_AOGK01000003.1"/>
</dbReference>
<evidence type="ECO:0000256" key="2">
    <source>
        <dbReference type="ARBA" id="ARBA00023004"/>
    </source>
</evidence>
<reference evidence="5" key="1">
    <citation type="submission" date="2013-01" db="EMBL/GenBank/DDBJ databases">
        <title>Genome draft of Hydrogenophaga taeniospiralis 2K1.</title>
        <authorList>
            <person name="Gomila M."/>
            <person name="Lalucat J."/>
        </authorList>
    </citation>
    <scope>NUCLEOTIDE SEQUENCE</scope>
    <source>
        <strain evidence="5">CCUG 15921</strain>
    </source>
</reference>
<dbReference type="GO" id="GO:0051536">
    <property type="term" value="F:iron-sulfur cluster binding"/>
    <property type="evidence" value="ECO:0007669"/>
    <property type="project" value="UniProtKB-KW"/>
</dbReference>
<dbReference type="PROSITE" id="PS51918">
    <property type="entry name" value="RADICAL_SAM"/>
    <property type="match status" value="1"/>
</dbReference>
<keyword evidence="1" id="KW-0479">Metal-binding</keyword>
<dbReference type="InterPro" id="IPR007197">
    <property type="entry name" value="rSAM"/>
</dbReference>
<dbReference type="SUPFAM" id="SSF102114">
    <property type="entry name" value="Radical SAM enzymes"/>
    <property type="match status" value="1"/>
</dbReference>
<dbReference type="OrthoDB" id="9785699at2"/>
<dbReference type="AlphaFoldDB" id="A0A9X4NNR2"/>
<comment type="caution">
    <text evidence="5">The sequence shown here is derived from an EMBL/GenBank/DDBJ whole genome shotgun (WGS) entry which is preliminary data.</text>
</comment>
<evidence type="ECO:0000313" key="6">
    <source>
        <dbReference type="Proteomes" id="UP001152876"/>
    </source>
</evidence>
<sequence>MPDILIPLHALKGRGVAHRQPHRFERDARAAFDDGWGTLDEALARGEEATAPATQVSWETAKSAITRNDSPDIGFNQGLNPYRGCEHGCIYCYARPTHSYLNLSPGLDFETRLVAKRNIAELLRGELLRPAYVPELLVIGTVTDAYQPIERELRLTRAVLEVLHTAHHPLAMVTKGSGVERDLDLLAPMGAQRLAAVYVTITTLDAKLARILEPRAAAPHRRLRTIRTLAEAGVPVGVSVSPQIPFVNDDMEQVLEAAFDAGARRAFYQVLRLPWELSDMFRQWLELHYPDRAARVMARVQDMRGGKDYDADFATRMKGRGVWADLLRQRFVKTCDRLGFNREREALDAGQFRPAALRGQGDLF</sequence>
<accession>A0A9X4NNR2</accession>
<protein>
    <submittedName>
        <fullName evidence="5">DNA repair photolyase</fullName>
    </submittedName>
</protein>
<feature type="domain" description="Radical SAM core" evidence="4">
    <location>
        <begin position="71"/>
        <end position="307"/>
    </location>
</feature>
<name>A0A9X4NNR2_9BURK</name>
<dbReference type="CDD" id="cd01335">
    <property type="entry name" value="Radical_SAM"/>
    <property type="match status" value="1"/>
</dbReference>
<dbReference type="SFLD" id="SFLDG01084">
    <property type="entry name" value="Uncharacterised_Radical_SAM_Su"/>
    <property type="match status" value="1"/>
</dbReference>
<dbReference type="Gene3D" id="3.80.30.30">
    <property type="match status" value="1"/>
</dbReference>
<dbReference type="NCBIfam" id="NF033668">
    <property type="entry name" value="rSAM_PA0069"/>
    <property type="match status" value="1"/>
</dbReference>
<dbReference type="SFLD" id="SFLDS00029">
    <property type="entry name" value="Radical_SAM"/>
    <property type="match status" value="1"/>
</dbReference>
<dbReference type="InterPro" id="IPR058240">
    <property type="entry name" value="rSAM_sf"/>
</dbReference>
<evidence type="ECO:0000256" key="1">
    <source>
        <dbReference type="ARBA" id="ARBA00022723"/>
    </source>
</evidence>
<keyword evidence="3" id="KW-0411">Iron-sulfur</keyword>
<dbReference type="GO" id="GO:0046872">
    <property type="term" value="F:metal ion binding"/>
    <property type="evidence" value="ECO:0007669"/>
    <property type="project" value="UniProtKB-KW"/>
</dbReference>
<dbReference type="EMBL" id="AOGK01000003">
    <property type="protein sequence ID" value="MDG5974740.1"/>
    <property type="molecule type" value="Genomic_DNA"/>
</dbReference>
<keyword evidence="2" id="KW-0408">Iron</keyword>
<dbReference type="Pfam" id="PF04055">
    <property type="entry name" value="Radical_SAM"/>
    <property type="match status" value="1"/>
</dbReference>
<dbReference type="PANTHER" id="PTHR43432">
    <property type="entry name" value="SLR0285 PROTEIN"/>
    <property type="match status" value="1"/>
</dbReference>
<dbReference type="PANTHER" id="PTHR43432:SF3">
    <property type="entry name" value="SLR0285 PROTEIN"/>
    <property type="match status" value="1"/>
</dbReference>
<dbReference type="Proteomes" id="UP001152876">
    <property type="component" value="Unassembled WGS sequence"/>
</dbReference>
<keyword evidence="6" id="KW-1185">Reference proteome</keyword>
<evidence type="ECO:0000313" key="5">
    <source>
        <dbReference type="EMBL" id="MDG5974740.1"/>
    </source>
</evidence>
<proteinExistence type="predicted"/>
<evidence type="ECO:0000256" key="3">
    <source>
        <dbReference type="ARBA" id="ARBA00023014"/>
    </source>
</evidence>
<evidence type="ECO:0000259" key="4">
    <source>
        <dbReference type="PROSITE" id="PS51918"/>
    </source>
</evidence>
<dbReference type="GO" id="GO:0003824">
    <property type="term" value="F:catalytic activity"/>
    <property type="evidence" value="ECO:0007669"/>
    <property type="project" value="InterPro"/>
</dbReference>